<keyword evidence="2" id="KW-1185">Reference proteome</keyword>
<organism evidence="1 2">
    <name type="scientific">Plakobranchus ocellatus</name>
    <dbReference type="NCBI Taxonomy" id="259542"/>
    <lineage>
        <taxon>Eukaryota</taxon>
        <taxon>Metazoa</taxon>
        <taxon>Spiralia</taxon>
        <taxon>Lophotrochozoa</taxon>
        <taxon>Mollusca</taxon>
        <taxon>Gastropoda</taxon>
        <taxon>Heterobranchia</taxon>
        <taxon>Euthyneura</taxon>
        <taxon>Panpulmonata</taxon>
        <taxon>Sacoglossa</taxon>
        <taxon>Placobranchoidea</taxon>
        <taxon>Plakobranchidae</taxon>
        <taxon>Plakobranchus</taxon>
    </lineage>
</organism>
<name>A0AAV4DSJ0_9GAST</name>
<accession>A0AAV4DSJ0</accession>
<dbReference type="EMBL" id="BLXT01008250">
    <property type="protein sequence ID" value="GFO47110.1"/>
    <property type="molecule type" value="Genomic_DNA"/>
</dbReference>
<proteinExistence type="predicted"/>
<evidence type="ECO:0000313" key="2">
    <source>
        <dbReference type="Proteomes" id="UP000735302"/>
    </source>
</evidence>
<comment type="caution">
    <text evidence="1">The sequence shown here is derived from an EMBL/GenBank/DDBJ whole genome shotgun (WGS) entry which is preliminary data.</text>
</comment>
<gene>
    <name evidence="1" type="ORF">PoB_007361500</name>
</gene>
<reference evidence="1 2" key="1">
    <citation type="journal article" date="2021" name="Elife">
        <title>Chloroplast acquisition without the gene transfer in kleptoplastic sea slugs, Plakobranchus ocellatus.</title>
        <authorList>
            <person name="Maeda T."/>
            <person name="Takahashi S."/>
            <person name="Yoshida T."/>
            <person name="Shimamura S."/>
            <person name="Takaki Y."/>
            <person name="Nagai Y."/>
            <person name="Toyoda A."/>
            <person name="Suzuki Y."/>
            <person name="Arimoto A."/>
            <person name="Ishii H."/>
            <person name="Satoh N."/>
            <person name="Nishiyama T."/>
            <person name="Hasebe M."/>
            <person name="Maruyama T."/>
            <person name="Minagawa J."/>
            <person name="Obokata J."/>
            <person name="Shigenobu S."/>
        </authorList>
    </citation>
    <scope>NUCLEOTIDE SEQUENCE [LARGE SCALE GENOMIC DNA]</scope>
</reference>
<evidence type="ECO:0000313" key="1">
    <source>
        <dbReference type="EMBL" id="GFO47110.1"/>
    </source>
</evidence>
<dbReference type="Proteomes" id="UP000735302">
    <property type="component" value="Unassembled WGS sequence"/>
</dbReference>
<dbReference type="AlphaFoldDB" id="A0AAV4DSJ0"/>
<sequence>MIPFIYCVKATRLQKTISAVAICKVSLSQGRFTWRHNRERQELLTTERTCRMEIADKILADLLDEVLVDLMDEIRTNSDGEVPSDSQQPRRFLPIMRRLYRDDHGIICLQDSDSYFCKLQDAYLDF</sequence>
<protein>
    <submittedName>
        <fullName evidence="1">Uncharacterized protein</fullName>
    </submittedName>
</protein>